<feature type="region of interest" description="Disordered" evidence="1">
    <location>
        <begin position="353"/>
        <end position="380"/>
    </location>
</feature>
<feature type="compositionally biased region" description="Basic and acidic residues" evidence="1">
    <location>
        <begin position="248"/>
        <end position="318"/>
    </location>
</feature>
<evidence type="ECO:0000313" key="2">
    <source>
        <dbReference type="EMBL" id="KAF3855500.1"/>
    </source>
</evidence>
<gene>
    <name evidence="2" type="ORF">F7725_016223</name>
</gene>
<dbReference type="Proteomes" id="UP000518266">
    <property type="component" value="Unassembled WGS sequence"/>
</dbReference>
<name>A0A7J5Z1F2_DISMA</name>
<evidence type="ECO:0000256" key="1">
    <source>
        <dbReference type="SAM" id="MobiDB-lite"/>
    </source>
</evidence>
<organism evidence="2 3">
    <name type="scientific">Dissostichus mawsoni</name>
    <name type="common">Antarctic cod</name>
    <dbReference type="NCBI Taxonomy" id="36200"/>
    <lineage>
        <taxon>Eukaryota</taxon>
        <taxon>Metazoa</taxon>
        <taxon>Chordata</taxon>
        <taxon>Craniata</taxon>
        <taxon>Vertebrata</taxon>
        <taxon>Euteleostomi</taxon>
        <taxon>Actinopterygii</taxon>
        <taxon>Neopterygii</taxon>
        <taxon>Teleostei</taxon>
        <taxon>Neoteleostei</taxon>
        <taxon>Acanthomorphata</taxon>
        <taxon>Eupercaria</taxon>
        <taxon>Perciformes</taxon>
        <taxon>Notothenioidei</taxon>
        <taxon>Nototheniidae</taxon>
        <taxon>Dissostichus</taxon>
    </lineage>
</organism>
<feature type="region of interest" description="Disordered" evidence="1">
    <location>
        <begin position="403"/>
        <end position="435"/>
    </location>
</feature>
<comment type="caution">
    <text evidence="2">The sequence shown here is derived from an EMBL/GenBank/DDBJ whole genome shotgun (WGS) entry which is preliminary data.</text>
</comment>
<reference evidence="2 3" key="1">
    <citation type="submission" date="2020-03" db="EMBL/GenBank/DDBJ databases">
        <title>Dissostichus mawsoni Genome sequencing and assembly.</title>
        <authorList>
            <person name="Park H."/>
        </authorList>
    </citation>
    <scope>NUCLEOTIDE SEQUENCE [LARGE SCALE GENOMIC DNA]</scope>
    <source>
        <strain evidence="2">DM0001</strain>
        <tissue evidence="2">Muscle</tissue>
    </source>
</reference>
<proteinExistence type="predicted"/>
<feature type="compositionally biased region" description="Low complexity" evidence="1">
    <location>
        <begin position="172"/>
        <end position="181"/>
    </location>
</feature>
<feature type="region of interest" description="Disordered" evidence="1">
    <location>
        <begin position="157"/>
        <end position="181"/>
    </location>
</feature>
<sequence length="471" mass="51541">MCVTGCSSVGKVLKHKHAAANQSARCCQMSLSLLITAANQSARCDHMSLLFLRSGALNCLLIRGGVLKPPPPHQHHVGGGGPRQAVVAVVRRPPWCRLECCGEGWGFACEEGAELVAGRGGQQALMRGGHRRRPLRKAGSSSIRRFTLTSGFLGGVSPSPLGPSPSPPGSSPSPSSSSLFILPPERRPSPLLFLFLLFLPLHGDDGLHLYHPVPQSPDLIVLHGSDKLSEARDASHCWGDHSASLCSEPERQVRDRQVRGRQVRDRQVRQTGERQTGERETGERETGETGERQTGERQTGERETGETGERETGERQTGEKTPSVPPSSLMETPISARIVSLRHHEINKIHLSSLGESSDADSASAPKQEADFQSKTSGKSLLEEKTTARAEMTFPSVAGHLVSSSLSEDDGEDGVRSRRRLVHVGRRHRPEDGEQEDRQIFKWKIPHEVTYLHTGHFHRLTHLDYSSQNAL</sequence>
<feature type="region of interest" description="Disordered" evidence="1">
    <location>
        <begin position="240"/>
        <end position="331"/>
    </location>
</feature>
<feature type="compositionally biased region" description="Pro residues" evidence="1">
    <location>
        <begin position="160"/>
        <end position="171"/>
    </location>
</feature>
<accession>A0A7J5Z1F2</accession>
<dbReference type="EMBL" id="JAAKFY010000006">
    <property type="protein sequence ID" value="KAF3855500.1"/>
    <property type="molecule type" value="Genomic_DNA"/>
</dbReference>
<keyword evidence="3" id="KW-1185">Reference proteome</keyword>
<evidence type="ECO:0000313" key="3">
    <source>
        <dbReference type="Proteomes" id="UP000518266"/>
    </source>
</evidence>
<dbReference type="AlphaFoldDB" id="A0A7J5Z1F2"/>
<protein>
    <submittedName>
        <fullName evidence="2">Uncharacterized protein</fullName>
    </submittedName>
</protein>
<feature type="region of interest" description="Disordered" evidence="1">
    <location>
        <begin position="121"/>
        <end position="141"/>
    </location>
</feature>
<feature type="compositionally biased region" description="Basic residues" evidence="1">
    <location>
        <begin position="417"/>
        <end position="428"/>
    </location>
</feature>